<evidence type="ECO:0000256" key="3">
    <source>
        <dbReference type="ARBA" id="ARBA00022630"/>
    </source>
</evidence>
<name>A0A5R9PH53_9GAMM</name>
<evidence type="ECO:0000256" key="7">
    <source>
        <dbReference type="ARBA" id="ARBA00039751"/>
    </source>
</evidence>
<evidence type="ECO:0000256" key="2">
    <source>
        <dbReference type="ARBA" id="ARBA00006730"/>
    </source>
</evidence>
<gene>
    <name evidence="10" type="ORF">E5S66_01980</name>
</gene>
<dbReference type="AlphaFoldDB" id="A0A5R9PH53"/>
<dbReference type="Pfam" id="PF01266">
    <property type="entry name" value="DAO"/>
    <property type="match status" value="1"/>
</dbReference>
<evidence type="ECO:0000256" key="6">
    <source>
        <dbReference type="ARBA" id="ARBA00039101"/>
    </source>
</evidence>
<keyword evidence="3" id="KW-0285">Flavoprotein</keyword>
<proteinExistence type="inferred from homology"/>
<evidence type="ECO:0000256" key="5">
    <source>
        <dbReference type="ARBA" id="ARBA00023002"/>
    </source>
</evidence>
<organism evidence="10 11">
    <name type="scientific">Thermomonas fusca</name>
    <dbReference type="NCBI Taxonomy" id="215690"/>
    <lineage>
        <taxon>Bacteria</taxon>
        <taxon>Pseudomonadati</taxon>
        <taxon>Pseudomonadota</taxon>
        <taxon>Gammaproteobacteria</taxon>
        <taxon>Lysobacterales</taxon>
        <taxon>Lysobacteraceae</taxon>
        <taxon>Thermomonas</taxon>
    </lineage>
</organism>
<dbReference type="EMBL" id="SROY01000001">
    <property type="protein sequence ID" value="TLX22819.1"/>
    <property type="molecule type" value="Genomic_DNA"/>
</dbReference>
<dbReference type="Gene3D" id="3.50.50.60">
    <property type="entry name" value="FAD/NAD(P)-binding domain"/>
    <property type="match status" value="1"/>
</dbReference>
<dbReference type="SUPFAM" id="SSF51971">
    <property type="entry name" value="Nucleotide-binding domain"/>
    <property type="match status" value="1"/>
</dbReference>
<dbReference type="InterPro" id="IPR006076">
    <property type="entry name" value="FAD-dep_OxRdtase"/>
</dbReference>
<evidence type="ECO:0000313" key="11">
    <source>
        <dbReference type="Proteomes" id="UP000308508"/>
    </source>
</evidence>
<dbReference type="SUPFAM" id="SSF54373">
    <property type="entry name" value="FAD-linked reductases, C-terminal domain"/>
    <property type="match status" value="1"/>
</dbReference>
<dbReference type="PANTHER" id="PTHR11530:SF11">
    <property type="entry name" value="D-ASPARTATE OXIDASE"/>
    <property type="match status" value="1"/>
</dbReference>
<protein>
    <recommendedName>
        <fullName evidence="7">D-amino-acid oxidase</fullName>
        <ecNumber evidence="6">1.4.3.3</ecNumber>
    </recommendedName>
</protein>
<accession>A0A5R9PH53</accession>
<comment type="similarity">
    <text evidence="2">Belongs to the DAMOX/DASOX family.</text>
</comment>
<evidence type="ECO:0000313" key="10">
    <source>
        <dbReference type="EMBL" id="TLX22819.1"/>
    </source>
</evidence>
<keyword evidence="4" id="KW-0274">FAD</keyword>
<dbReference type="InterPro" id="IPR036188">
    <property type="entry name" value="FAD/NAD-bd_sf"/>
</dbReference>
<comment type="catalytic activity">
    <reaction evidence="8">
        <text>a D-alpha-amino acid + O2 + H2O = a 2-oxocarboxylate + H2O2 + NH4(+)</text>
        <dbReference type="Rhea" id="RHEA:21816"/>
        <dbReference type="ChEBI" id="CHEBI:15377"/>
        <dbReference type="ChEBI" id="CHEBI:15379"/>
        <dbReference type="ChEBI" id="CHEBI:16240"/>
        <dbReference type="ChEBI" id="CHEBI:28938"/>
        <dbReference type="ChEBI" id="CHEBI:35179"/>
        <dbReference type="ChEBI" id="CHEBI:59871"/>
        <dbReference type="EC" id="1.4.3.3"/>
    </reaction>
    <physiologicalReaction direction="left-to-right" evidence="8">
        <dbReference type="Rhea" id="RHEA:21817"/>
    </physiologicalReaction>
</comment>
<dbReference type="Gene3D" id="3.30.9.10">
    <property type="entry name" value="D-Amino Acid Oxidase, subunit A, domain 2"/>
    <property type="match status" value="1"/>
</dbReference>
<keyword evidence="5" id="KW-0560">Oxidoreductase</keyword>
<evidence type="ECO:0000259" key="9">
    <source>
        <dbReference type="Pfam" id="PF01266"/>
    </source>
</evidence>
<comment type="cofactor">
    <cofactor evidence="1">
        <name>FAD</name>
        <dbReference type="ChEBI" id="CHEBI:57692"/>
    </cofactor>
</comment>
<dbReference type="RefSeq" id="WP_138347053.1">
    <property type="nucleotide sequence ID" value="NZ_SROY01000001.1"/>
</dbReference>
<evidence type="ECO:0000256" key="8">
    <source>
        <dbReference type="ARBA" id="ARBA00049547"/>
    </source>
</evidence>
<keyword evidence="11" id="KW-1185">Reference proteome</keyword>
<dbReference type="InterPro" id="IPR023209">
    <property type="entry name" value="DAO"/>
</dbReference>
<sequence length="322" mass="34613">MSARIRVLGAGVAGLAAALELAQAGAEVEVLEIGAQPGGDGASPFAGGMLAPWCECVSAEPLVAELGRQALDWWPRQFDGTVRNGTLVLAAARDVGELEAFAHRSDNYRRLAGDGIAALEPDLAGRFRHGLLFADEAHLDPRAALAALALRLEELGVAVRYGVDARGQADDGRIVLDCRGYAARDRLPELRGVRGEMLLLHCEAMRFARPIRLLHPRGMHYLVPRGDGLYMLGGSMLESDDAGAISARSLMELLNAAYALHPALAEARIVELGHGLRPAFPDNLPRLEQRDGRWHLNGLFRHGYLLAPALARQAAARLLEVA</sequence>
<dbReference type="EC" id="1.4.3.3" evidence="6"/>
<dbReference type="GO" id="GO:0046416">
    <property type="term" value="P:D-amino acid metabolic process"/>
    <property type="evidence" value="ECO:0007669"/>
    <property type="project" value="InterPro"/>
</dbReference>
<evidence type="ECO:0000256" key="4">
    <source>
        <dbReference type="ARBA" id="ARBA00022827"/>
    </source>
</evidence>
<reference evidence="10 11" key="1">
    <citation type="submission" date="2019-04" db="EMBL/GenBank/DDBJ databases">
        <authorList>
            <person name="Grouzdev D.S."/>
            <person name="Nazina T.N."/>
        </authorList>
    </citation>
    <scope>NUCLEOTIDE SEQUENCE [LARGE SCALE GENOMIC DNA]</scope>
    <source>
        <strain evidence="10 11">SHC 3-19</strain>
    </source>
</reference>
<feature type="domain" description="FAD dependent oxidoreductase" evidence="9">
    <location>
        <begin position="7"/>
        <end position="316"/>
    </location>
</feature>
<dbReference type="GO" id="GO:0003884">
    <property type="term" value="F:D-amino-acid oxidase activity"/>
    <property type="evidence" value="ECO:0007669"/>
    <property type="project" value="UniProtKB-EC"/>
</dbReference>
<dbReference type="STRING" id="1123377.GCA_000423885_02631"/>
<comment type="caution">
    <text evidence="10">The sequence shown here is derived from an EMBL/GenBank/DDBJ whole genome shotgun (WGS) entry which is preliminary data.</text>
</comment>
<evidence type="ECO:0000256" key="1">
    <source>
        <dbReference type="ARBA" id="ARBA00001974"/>
    </source>
</evidence>
<dbReference type="GO" id="GO:0071949">
    <property type="term" value="F:FAD binding"/>
    <property type="evidence" value="ECO:0007669"/>
    <property type="project" value="InterPro"/>
</dbReference>
<dbReference type="Proteomes" id="UP000308508">
    <property type="component" value="Unassembled WGS sequence"/>
</dbReference>
<dbReference type="PANTHER" id="PTHR11530">
    <property type="entry name" value="D-AMINO ACID OXIDASE"/>
    <property type="match status" value="1"/>
</dbReference>